<dbReference type="InterPro" id="IPR001732">
    <property type="entry name" value="UDP-Glc/GDP-Man_DH_N"/>
</dbReference>
<name>A0ABX1E684_9PROT</name>
<accession>A0ABX1E684</accession>
<dbReference type="SUPFAM" id="SSF52413">
    <property type="entry name" value="UDP-glucose/GDP-mannose dehydrogenase C-terminal domain"/>
    <property type="match status" value="1"/>
</dbReference>
<dbReference type="SMART" id="SM00984">
    <property type="entry name" value="UDPG_MGDP_dh_C"/>
    <property type="match status" value="1"/>
</dbReference>
<comment type="caution">
    <text evidence="5">The sequence shown here is derived from an EMBL/GenBank/DDBJ whole genome shotgun (WGS) entry which is preliminary data.</text>
</comment>
<dbReference type="InterPro" id="IPR014027">
    <property type="entry name" value="UDP-Glc/GDP-Man_DH_C"/>
</dbReference>
<dbReference type="NCBIfam" id="TIGR03026">
    <property type="entry name" value="NDP-sugDHase"/>
    <property type="match status" value="1"/>
</dbReference>
<dbReference type="InterPro" id="IPR036220">
    <property type="entry name" value="UDP-Glc/GDP-Man_DH_C_sf"/>
</dbReference>
<dbReference type="InterPro" id="IPR014026">
    <property type="entry name" value="UDP-Glc/GDP-Man_DH_dimer"/>
</dbReference>
<evidence type="ECO:0000259" key="4">
    <source>
        <dbReference type="SMART" id="SM00984"/>
    </source>
</evidence>
<feature type="domain" description="UDP-glucose/GDP-mannose dehydrogenase C-terminal" evidence="4">
    <location>
        <begin position="323"/>
        <end position="416"/>
    </location>
</feature>
<dbReference type="RefSeq" id="WP_168032141.1">
    <property type="nucleotide sequence ID" value="NZ_JAAVNE010000024.1"/>
</dbReference>
<evidence type="ECO:0000256" key="3">
    <source>
        <dbReference type="PIRNR" id="PIRNR000124"/>
    </source>
</evidence>
<reference evidence="5 6" key="1">
    <citation type="submission" date="2020-03" db="EMBL/GenBank/DDBJ databases">
        <title>Roseomonas selenitidurans sp. nov. isolated from urban soil.</title>
        <authorList>
            <person name="Liu H."/>
        </authorList>
    </citation>
    <scope>NUCLEOTIDE SEQUENCE [LARGE SCALE GENOMIC DNA]</scope>
    <source>
        <strain evidence="5 6">BU-1</strain>
    </source>
</reference>
<evidence type="ECO:0000256" key="1">
    <source>
        <dbReference type="ARBA" id="ARBA00023002"/>
    </source>
</evidence>
<dbReference type="PIRSF" id="PIRSF500136">
    <property type="entry name" value="UDP_ManNAc_DH"/>
    <property type="match status" value="1"/>
</dbReference>
<sequence length="421" mass="42926">MMRVCVVGLGHVGLPTAAVLAARGHRVLGCDTNPLALAAIEAGRPLVREAGLDALLATALASGRLALRATPGPAEAFLIAVPTPLGPGRRADLGAVHAATDAIAPCLKPGDLVVLESTCPVGTTEALAERLRAARPDLALPRSGQPAPPGCVHLAHCPERVLPGDLLRELVANDRIIGGLTPDCAALAAALYAGFVAGACHLTDARTAELAKLAENAFRDVNIAFANELAGLCEGFGIEPRAAIALANRHPRVAILNPGPGVGGHCIPVDPWFLAEAAPAATPLIQAARGVNEARPGQVVARLRGMAAALRGGAEGRERPAIACLGLAYKPDVADLRGSPALAVAEALSRDGTLRLLCCDPMLDRLPPPLAGQDGVAWLELGAALAQADIVAILVPHAAFRALPAAAFADRPVLDAAGMLR</sequence>
<proteinExistence type="inferred from homology"/>
<dbReference type="InterPro" id="IPR028359">
    <property type="entry name" value="UDP_ManNAc/GlcNAc_DH"/>
</dbReference>
<dbReference type="Proteomes" id="UP000787635">
    <property type="component" value="Unassembled WGS sequence"/>
</dbReference>
<dbReference type="Pfam" id="PF03721">
    <property type="entry name" value="UDPG_MGDP_dh_N"/>
    <property type="match status" value="1"/>
</dbReference>
<gene>
    <name evidence="5" type="ORF">HEQ75_15415</name>
</gene>
<evidence type="ECO:0000313" key="6">
    <source>
        <dbReference type="Proteomes" id="UP000787635"/>
    </source>
</evidence>
<dbReference type="PIRSF" id="PIRSF000124">
    <property type="entry name" value="UDPglc_GDPman_dh"/>
    <property type="match status" value="1"/>
</dbReference>
<keyword evidence="6" id="KW-1185">Reference proteome</keyword>
<keyword evidence="1" id="KW-0560">Oxidoreductase</keyword>
<comment type="similarity">
    <text evidence="3">Belongs to the UDP-glucose/GDP-mannose dehydrogenase family.</text>
</comment>
<dbReference type="EMBL" id="JAAVNE010000024">
    <property type="protein sequence ID" value="NKC32250.1"/>
    <property type="molecule type" value="Genomic_DNA"/>
</dbReference>
<dbReference type="Pfam" id="PF03720">
    <property type="entry name" value="UDPG_MGDP_dh_C"/>
    <property type="match status" value="1"/>
</dbReference>
<dbReference type="Pfam" id="PF00984">
    <property type="entry name" value="UDPG_MGDP_dh"/>
    <property type="match status" value="1"/>
</dbReference>
<dbReference type="InterPro" id="IPR036291">
    <property type="entry name" value="NAD(P)-bd_dom_sf"/>
</dbReference>
<dbReference type="PANTHER" id="PTHR43491:SF1">
    <property type="entry name" value="UDP-N-ACETYL-D-MANNOSAMINE DEHYDROGENASE"/>
    <property type="match status" value="1"/>
</dbReference>
<dbReference type="PANTHER" id="PTHR43491">
    <property type="entry name" value="UDP-N-ACETYL-D-MANNOSAMINE DEHYDROGENASE"/>
    <property type="match status" value="1"/>
</dbReference>
<dbReference type="InterPro" id="IPR017476">
    <property type="entry name" value="UDP-Glc/GDP-Man"/>
</dbReference>
<dbReference type="InterPro" id="IPR008927">
    <property type="entry name" value="6-PGluconate_DH-like_C_sf"/>
</dbReference>
<dbReference type="Gene3D" id="1.20.5.100">
    <property type="entry name" value="Cytochrome c1, transmembrane anchor, C-terminal"/>
    <property type="match status" value="1"/>
</dbReference>
<protein>
    <submittedName>
        <fullName evidence="5">Nucleotide sugar dehydrogenase</fullName>
    </submittedName>
</protein>
<organism evidence="5 6">
    <name type="scientific">Falsiroseomonas selenitidurans</name>
    <dbReference type="NCBI Taxonomy" id="2716335"/>
    <lineage>
        <taxon>Bacteria</taxon>
        <taxon>Pseudomonadati</taxon>
        <taxon>Pseudomonadota</taxon>
        <taxon>Alphaproteobacteria</taxon>
        <taxon>Acetobacterales</taxon>
        <taxon>Roseomonadaceae</taxon>
        <taxon>Falsiroseomonas</taxon>
    </lineage>
</organism>
<dbReference type="SUPFAM" id="SSF51735">
    <property type="entry name" value="NAD(P)-binding Rossmann-fold domains"/>
    <property type="match status" value="1"/>
</dbReference>
<dbReference type="Gene3D" id="3.40.50.720">
    <property type="entry name" value="NAD(P)-binding Rossmann-like Domain"/>
    <property type="match status" value="2"/>
</dbReference>
<dbReference type="SUPFAM" id="SSF48179">
    <property type="entry name" value="6-phosphogluconate dehydrogenase C-terminal domain-like"/>
    <property type="match status" value="1"/>
</dbReference>
<evidence type="ECO:0000256" key="2">
    <source>
        <dbReference type="ARBA" id="ARBA00023027"/>
    </source>
</evidence>
<keyword evidence="2" id="KW-0520">NAD</keyword>
<evidence type="ECO:0000313" key="5">
    <source>
        <dbReference type="EMBL" id="NKC32250.1"/>
    </source>
</evidence>